<keyword evidence="3" id="KW-1185">Reference proteome</keyword>
<protein>
    <submittedName>
        <fullName evidence="2">Uncharacterized protein</fullName>
    </submittedName>
</protein>
<comment type="caution">
    <text evidence="2">The sequence shown here is derived from an EMBL/GenBank/DDBJ whole genome shotgun (WGS) entry which is preliminary data.</text>
</comment>
<reference evidence="2 3" key="1">
    <citation type="submission" date="2017-06" db="EMBL/GenBank/DDBJ databases">
        <title>A platform for efficient transgenesis in Macrostomum lignano, a flatworm model organism for stem cell research.</title>
        <authorList>
            <person name="Berezikov E."/>
        </authorList>
    </citation>
    <scope>NUCLEOTIDE SEQUENCE [LARGE SCALE GENOMIC DNA]</scope>
    <source>
        <strain evidence="2">DV1</strain>
        <tissue evidence="2">Whole organism</tissue>
    </source>
</reference>
<name>A0A267F822_9PLAT</name>
<evidence type="ECO:0000313" key="3">
    <source>
        <dbReference type="Proteomes" id="UP000215902"/>
    </source>
</evidence>
<evidence type="ECO:0000313" key="2">
    <source>
        <dbReference type="EMBL" id="PAA69910.1"/>
    </source>
</evidence>
<evidence type="ECO:0000256" key="1">
    <source>
        <dbReference type="SAM" id="MobiDB-lite"/>
    </source>
</evidence>
<feature type="region of interest" description="Disordered" evidence="1">
    <location>
        <begin position="1"/>
        <end position="25"/>
    </location>
</feature>
<organism evidence="2 3">
    <name type="scientific">Macrostomum lignano</name>
    <dbReference type="NCBI Taxonomy" id="282301"/>
    <lineage>
        <taxon>Eukaryota</taxon>
        <taxon>Metazoa</taxon>
        <taxon>Spiralia</taxon>
        <taxon>Lophotrochozoa</taxon>
        <taxon>Platyhelminthes</taxon>
        <taxon>Rhabditophora</taxon>
        <taxon>Macrostomorpha</taxon>
        <taxon>Macrostomida</taxon>
        <taxon>Macrostomidae</taxon>
        <taxon>Macrostomum</taxon>
    </lineage>
</organism>
<feature type="compositionally biased region" description="Polar residues" evidence="1">
    <location>
        <begin position="10"/>
        <end position="22"/>
    </location>
</feature>
<feature type="non-terminal residue" evidence="2">
    <location>
        <position position="1"/>
    </location>
</feature>
<dbReference type="Proteomes" id="UP000215902">
    <property type="component" value="Unassembled WGS sequence"/>
</dbReference>
<dbReference type="EMBL" id="NIVC01001281">
    <property type="protein sequence ID" value="PAA69910.1"/>
    <property type="molecule type" value="Genomic_DNA"/>
</dbReference>
<sequence>SAAATAFSVPGTSSSAGNNAQPPASDALSPTLLYSAAHGCRSHLNQCHGLGESCIQWWQCCSSFCEWEGRSGYGTPFKVCVRPRY</sequence>
<proteinExistence type="predicted"/>
<gene>
    <name evidence="2" type="ORF">BOX15_Mlig007128g1</name>
</gene>
<accession>A0A267F822</accession>
<dbReference type="AlphaFoldDB" id="A0A267F822"/>